<feature type="non-terminal residue" evidence="4">
    <location>
        <position position="1"/>
    </location>
</feature>
<dbReference type="Proteomes" id="UP000685013">
    <property type="component" value="Chromosome 7"/>
</dbReference>
<dbReference type="GO" id="GO:0032875">
    <property type="term" value="P:regulation of DNA endoreduplication"/>
    <property type="evidence" value="ECO:0007669"/>
    <property type="project" value="InterPro"/>
</dbReference>
<evidence type="ECO:0000313" key="4">
    <source>
        <dbReference type="EMBL" id="KAG6595321.1"/>
    </source>
</evidence>
<name>A0AAV6NB89_9ROSI</name>
<dbReference type="PANTHER" id="PTHR33142">
    <property type="entry name" value="CYCLIN-DEPENDENT PROTEIN KINASE INHIBITOR SMR13"/>
    <property type="match status" value="1"/>
</dbReference>
<feature type="region of interest" description="Disordered" evidence="3">
    <location>
        <begin position="129"/>
        <end position="173"/>
    </location>
</feature>
<gene>
    <name evidence="4" type="primary">SMR3</name>
    <name evidence="4" type="ORF">SDJN03_11874</name>
</gene>
<dbReference type="AlphaFoldDB" id="A0AAV6NB89"/>
<comment type="caution">
    <text evidence="4">The sequence shown here is derived from an EMBL/GenBank/DDBJ whole genome shotgun (WGS) entry which is preliminary data.</text>
</comment>
<dbReference type="EMBL" id="JAGKQH010000007">
    <property type="protein sequence ID" value="KAG6595321.1"/>
    <property type="molecule type" value="Genomic_DNA"/>
</dbReference>
<dbReference type="GO" id="GO:0004860">
    <property type="term" value="F:protein kinase inhibitor activity"/>
    <property type="evidence" value="ECO:0007669"/>
    <property type="project" value="UniProtKB-KW"/>
</dbReference>
<dbReference type="InterPro" id="IPR040389">
    <property type="entry name" value="SMR"/>
</dbReference>
<keyword evidence="5" id="KW-1185">Reference proteome</keyword>
<evidence type="ECO:0000256" key="3">
    <source>
        <dbReference type="SAM" id="MobiDB-lite"/>
    </source>
</evidence>
<reference evidence="4 5" key="1">
    <citation type="journal article" date="2021" name="Hortic Res">
        <title>The domestication of Cucurbita argyrosperma as revealed by the genome of its wild relative.</title>
        <authorList>
            <person name="Barrera-Redondo J."/>
            <person name="Sanchez-de la Vega G."/>
            <person name="Aguirre-Liguori J.A."/>
            <person name="Castellanos-Morales G."/>
            <person name="Gutierrez-Guerrero Y.T."/>
            <person name="Aguirre-Dugua X."/>
            <person name="Aguirre-Planter E."/>
            <person name="Tenaillon M.I."/>
            <person name="Lira-Saade R."/>
            <person name="Eguiarte L.E."/>
        </authorList>
    </citation>
    <scope>NUCLEOTIDE SEQUENCE [LARGE SCALE GENOMIC DNA]</scope>
    <source>
        <strain evidence="4">JBR-2021</strain>
    </source>
</reference>
<sequence length="173" mass="19378">MASQFREISLTPESFRVKLEDADQIEFIFAVENRPLTSESQQRCDSSAPEESLLISAVDDEDGCRTPTSSDYKIPLVEHCPPAPRRPKPMSLSRTSPRVSGVRRGFRVYISDEIVDSIFSSSFGSDFLQHKNKKSRKDDHGESNFSSSFDSDLLHQKTESSEKADHGGETKSC</sequence>
<feature type="compositionally biased region" description="Basic and acidic residues" evidence="3">
    <location>
        <begin position="152"/>
        <end position="173"/>
    </location>
</feature>
<keyword evidence="1 4" id="KW-0649">Protein kinase inhibitor</keyword>
<dbReference type="PANTHER" id="PTHR33142:SF8">
    <property type="entry name" value="CYCLIN-DEPENDENT PROTEIN KINASE INHIBITOR SMR9"/>
    <property type="match status" value="1"/>
</dbReference>
<protein>
    <submittedName>
        <fullName evidence="4">Cyclin-dependent protein kinase inhibitor SMR3</fullName>
    </submittedName>
</protein>
<accession>A0AAV6NB89</accession>
<evidence type="ECO:0000256" key="2">
    <source>
        <dbReference type="ARBA" id="ARBA00023306"/>
    </source>
</evidence>
<proteinExistence type="predicted"/>
<feature type="region of interest" description="Disordered" evidence="3">
    <location>
        <begin position="61"/>
        <end position="97"/>
    </location>
</feature>
<evidence type="ECO:0000313" key="5">
    <source>
        <dbReference type="Proteomes" id="UP000685013"/>
    </source>
</evidence>
<organism evidence="4 5">
    <name type="scientific">Cucurbita argyrosperma subsp. sororia</name>
    <dbReference type="NCBI Taxonomy" id="37648"/>
    <lineage>
        <taxon>Eukaryota</taxon>
        <taxon>Viridiplantae</taxon>
        <taxon>Streptophyta</taxon>
        <taxon>Embryophyta</taxon>
        <taxon>Tracheophyta</taxon>
        <taxon>Spermatophyta</taxon>
        <taxon>Magnoliopsida</taxon>
        <taxon>eudicotyledons</taxon>
        <taxon>Gunneridae</taxon>
        <taxon>Pentapetalae</taxon>
        <taxon>rosids</taxon>
        <taxon>fabids</taxon>
        <taxon>Cucurbitales</taxon>
        <taxon>Cucurbitaceae</taxon>
        <taxon>Cucurbiteae</taxon>
        <taxon>Cucurbita</taxon>
    </lineage>
</organism>
<evidence type="ECO:0000256" key="1">
    <source>
        <dbReference type="ARBA" id="ARBA00023013"/>
    </source>
</evidence>
<keyword evidence="2" id="KW-0131">Cell cycle</keyword>